<gene>
    <name evidence="9" type="ORF">PRK78_003409</name>
</gene>
<dbReference type="InterPro" id="IPR003173">
    <property type="entry name" value="PC4_C"/>
</dbReference>
<name>A0AAF0IIH7_9EURO</name>
<evidence type="ECO:0000259" key="8">
    <source>
        <dbReference type="Pfam" id="PF02229"/>
    </source>
</evidence>
<dbReference type="InterPro" id="IPR045125">
    <property type="entry name" value="Sub1/Tcp4-like"/>
</dbReference>
<dbReference type="InterPro" id="IPR009044">
    <property type="entry name" value="ssDNA-bd_transcriptional_reg"/>
</dbReference>
<evidence type="ECO:0000313" key="9">
    <source>
        <dbReference type="EMBL" id="WEW57942.1"/>
    </source>
</evidence>
<evidence type="ECO:0000256" key="4">
    <source>
        <dbReference type="ARBA" id="ARBA00023125"/>
    </source>
</evidence>
<dbReference type="GO" id="GO:0003713">
    <property type="term" value="F:transcription coactivator activity"/>
    <property type="evidence" value="ECO:0007669"/>
    <property type="project" value="InterPro"/>
</dbReference>
<evidence type="ECO:0000256" key="3">
    <source>
        <dbReference type="ARBA" id="ARBA00023015"/>
    </source>
</evidence>
<feature type="domain" description="Transcriptional coactivator p15 (PC4) C-terminal" evidence="8">
    <location>
        <begin position="59"/>
        <end position="95"/>
    </location>
</feature>
<evidence type="ECO:0000256" key="6">
    <source>
        <dbReference type="ARBA" id="ARBA00023242"/>
    </source>
</evidence>
<dbReference type="SUPFAM" id="SSF54447">
    <property type="entry name" value="ssDNA-binding transcriptional regulator domain"/>
    <property type="match status" value="1"/>
</dbReference>
<evidence type="ECO:0000256" key="1">
    <source>
        <dbReference type="ARBA" id="ARBA00004123"/>
    </source>
</evidence>
<comment type="similarity">
    <text evidence="2">Belongs to the transcriptional coactivator PC4 family.</text>
</comment>
<dbReference type="AlphaFoldDB" id="A0AAF0IIH7"/>
<feature type="compositionally biased region" description="Acidic residues" evidence="7">
    <location>
        <begin position="131"/>
        <end position="140"/>
    </location>
</feature>
<evidence type="ECO:0000313" key="10">
    <source>
        <dbReference type="Proteomes" id="UP001219355"/>
    </source>
</evidence>
<keyword evidence="4" id="KW-0238">DNA-binding</keyword>
<dbReference type="GO" id="GO:0003677">
    <property type="term" value="F:DNA binding"/>
    <property type="evidence" value="ECO:0007669"/>
    <property type="project" value="UniProtKB-KW"/>
</dbReference>
<dbReference type="GO" id="GO:0060261">
    <property type="term" value="P:positive regulation of transcription initiation by RNA polymerase II"/>
    <property type="evidence" value="ECO:0007669"/>
    <property type="project" value="InterPro"/>
</dbReference>
<keyword evidence="3" id="KW-0805">Transcription regulation</keyword>
<reference evidence="9" key="1">
    <citation type="submission" date="2023-03" db="EMBL/GenBank/DDBJ databases">
        <title>Emydomyces testavorans Genome Sequence.</title>
        <authorList>
            <person name="Hoyer L."/>
        </authorList>
    </citation>
    <scope>NUCLEOTIDE SEQUENCE</scope>
    <source>
        <strain evidence="9">16-2883</strain>
    </source>
</reference>
<dbReference type="Proteomes" id="UP001219355">
    <property type="component" value="Chromosome 2"/>
</dbReference>
<organism evidence="9 10">
    <name type="scientific">Emydomyces testavorans</name>
    <dbReference type="NCBI Taxonomy" id="2070801"/>
    <lineage>
        <taxon>Eukaryota</taxon>
        <taxon>Fungi</taxon>
        <taxon>Dikarya</taxon>
        <taxon>Ascomycota</taxon>
        <taxon>Pezizomycotina</taxon>
        <taxon>Eurotiomycetes</taxon>
        <taxon>Eurotiomycetidae</taxon>
        <taxon>Onygenales</taxon>
        <taxon>Nannizziopsiaceae</taxon>
        <taxon>Emydomyces</taxon>
    </lineage>
</organism>
<dbReference type="PANTHER" id="PTHR13215">
    <property type="entry name" value="RNA POLYMERASE II TRANSCRIPTIONAL COACTIVATOR"/>
    <property type="match status" value="1"/>
</dbReference>
<feature type="compositionally biased region" description="Low complexity" evidence="7">
    <location>
        <begin position="34"/>
        <end position="46"/>
    </location>
</feature>
<dbReference type="GO" id="GO:0005634">
    <property type="term" value="C:nucleus"/>
    <property type="evidence" value="ECO:0007669"/>
    <property type="project" value="UniProtKB-SubCell"/>
</dbReference>
<sequence>MAPRKRQSTTTQPDTAIDDSTGNEHHQRKKAKHTPAAAAAAHSPSTNAPRTDSNGDPYWEISRQRRVTVSSFKGRTMINIREYYEKDGQDLPGKKFNALVGLLPNLEEVVKQKGGVIMRPEYGGDAHGGGGDEEMEEEEQEQKAKRKKVVPPEKNIEATSEESEEED</sequence>
<dbReference type="Pfam" id="PF02229">
    <property type="entry name" value="PC4"/>
    <property type="match status" value="1"/>
</dbReference>
<accession>A0AAF0IIH7</accession>
<evidence type="ECO:0000256" key="2">
    <source>
        <dbReference type="ARBA" id="ARBA00009001"/>
    </source>
</evidence>
<keyword evidence="6" id="KW-0539">Nucleus</keyword>
<feature type="region of interest" description="Disordered" evidence="7">
    <location>
        <begin position="1"/>
        <end position="60"/>
    </location>
</feature>
<feature type="compositionally biased region" description="Polar residues" evidence="7">
    <location>
        <begin position="8"/>
        <end position="20"/>
    </location>
</feature>
<evidence type="ECO:0000256" key="7">
    <source>
        <dbReference type="SAM" id="MobiDB-lite"/>
    </source>
</evidence>
<protein>
    <recommendedName>
        <fullName evidence="8">Transcriptional coactivator p15 (PC4) C-terminal domain-containing protein</fullName>
    </recommendedName>
</protein>
<dbReference type="Gene3D" id="2.30.31.10">
    <property type="entry name" value="Transcriptional Coactivator Pc4, Chain A"/>
    <property type="match status" value="1"/>
</dbReference>
<feature type="region of interest" description="Disordered" evidence="7">
    <location>
        <begin position="117"/>
        <end position="167"/>
    </location>
</feature>
<dbReference type="EMBL" id="CP120628">
    <property type="protein sequence ID" value="WEW57942.1"/>
    <property type="molecule type" value="Genomic_DNA"/>
</dbReference>
<keyword evidence="10" id="KW-1185">Reference proteome</keyword>
<comment type="subcellular location">
    <subcellularLocation>
        <location evidence="1">Nucleus</location>
    </subcellularLocation>
</comment>
<keyword evidence="5" id="KW-0804">Transcription</keyword>
<evidence type="ECO:0000256" key="5">
    <source>
        <dbReference type="ARBA" id="ARBA00023163"/>
    </source>
</evidence>
<proteinExistence type="inferred from homology"/>